<proteinExistence type="predicted"/>
<dbReference type="InterPro" id="IPR024163">
    <property type="entry name" value="Aerotolerance_reg_N"/>
</dbReference>
<keyword evidence="8" id="KW-1185">Reference proteome</keyword>
<evidence type="ECO:0000313" key="8">
    <source>
        <dbReference type="Proteomes" id="UP000019141"/>
    </source>
</evidence>
<feature type="domain" description="VWFA" evidence="6">
    <location>
        <begin position="86"/>
        <end position="292"/>
    </location>
</feature>
<dbReference type="SUPFAM" id="SSF53300">
    <property type="entry name" value="vWA-like"/>
    <property type="match status" value="1"/>
</dbReference>
<keyword evidence="3 5" id="KW-1133">Transmembrane helix</keyword>
<evidence type="ECO:0000259" key="6">
    <source>
        <dbReference type="PROSITE" id="PS50234"/>
    </source>
</evidence>
<dbReference type="PATRIC" id="fig|1429438.4.peg.6109"/>
<dbReference type="AlphaFoldDB" id="W4LAV5"/>
<dbReference type="Pfam" id="PF07584">
    <property type="entry name" value="BatA"/>
    <property type="match status" value="1"/>
</dbReference>
<dbReference type="InterPro" id="IPR050768">
    <property type="entry name" value="UPF0353/GerABKA_families"/>
</dbReference>
<protein>
    <recommendedName>
        <fullName evidence="6">VWFA domain-containing protein</fullName>
    </recommendedName>
</protein>
<accession>W4LAV5</accession>
<keyword evidence="4 5" id="KW-0472">Membrane</keyword>
<keyword evidence="1" id="KW-1003">Cell membrane</keyword>
<dbReference type="PROSITE" id="PS50234">
    <property type="entry name" value="VWFA"/>
    <property type="match status" value="1"/>
</dbReference>
<evidence type="ECO:0000256" key="1">
    <source>
        <dbReference type="ARBA" id="ARBA00022475"/>
    </source>
</evidence>
<evidence type="ECO:0000313" key="7">
    <source>
        <dbReference type="EMBL" id="ETW95064.1"/>
    </source>
</evidence>
<dbReference type="NCBIfam" id="TIGR02226">
    <property type="entry name" value="two_anch"/>
    <property type="match status" value="1"/>
</dbReference>
<dbReference type="Proteomes" id="UP000019141">
    <property type="component" value="Unassembled WGS sequence"/>
</dbReference>
<dbReference type="EMBL" id="AZHW01000961">
    <property type="protein sequence ID" value="ETW95064.1"/>
    <property type="molecule type" value="Genomic_DNA"/>
</dbReference>
<dbReference type="InterPro" id="IPR002035">
    <property type="entry name" value="VWF_A"/>
</dbReference>
<evidence type="ECO:0000256" key="5">
    <source>
        <dbReference type="SAM" id="Phobius"/>
    </source>
</evidence>
<reference evidence="7 8" key="1">
    <citation type="journal article" date="2014" name="Nature">
        <title>An environmental bacterial taxon with a large and distinct metabolic repertoire.</title>
        <authorList>
            <person name="Wilson M.C."/>
            <person name="Mori T."/>
            <person name="Ruckert C."/>
            <person name="Uria A.R."/>
            <person name="Helf M.J."/>
            <person name="Takada K."/>
            <person name="Gernert C."/>
            <person name="Steffens U.A."/>
            <person name="Heycke N."/>
            <person name="Schmitt S."/>
            <person name="Rinke C."/>
            <person name="Helfrich E.J."/>
            <person name="Brachmann A.O."/>
            <person name="Gurgui C."/>
            <person name="Wakimoto T."/>
            <person name="Kracht M."/>
            <person name="Crusemann M."/>
            <person name="Hentschel U."/>
            <person name="Abe I."/>
            <person name="Matsunaga S."/>
            <person name="Kalinowski J."/>
            <person name="Takeyama H."/>
            <person name="Piel J."/>
        </authorList>
    </citation>
    <scope>NUCLEOTIDE SEQUENCE [LARGE SCALE GENOMIC DNA]</scope>
    <source>
        <strain evidence="8">TSY1</strain>
    </source>
</reference>
<feature type="transmembrane region" description="Helical" evidence="5">
    <location>
        <begin position="312"/>
        <end position="330"/>
    </location>
</feature>
<organism evidence="7 8">
    <name type="scientific">Entotheonella factor</name>
    <dbReference type="NCBI Taxonomy" id="1429438"/>
    <lineage>
        <taxon>Bacteria</taxon>
        <taxon>Pseudomonadati</taxon>
        <taxon>Nitrospinota/Tectimicrobiota group</taxon>
        <taxon>Candidatus Tectimicrobiota</taxon>
        <taxon>Candidatus Entotheonellia</taxon>
        <taxon>Candidatus Entotheonellales</taxon>
        <taxon>Candidatus Entotheonellaceae</taxon>
        <taxon>Candidatus Entotheonella</taxon>
    </lineage>
</organism>
<keyword evidence="2 5" id="KW-0812">Transmembrane</keyword>
<dbReference type="InterPro" id="IPR036465">
    <property type="entry name" value="vWFA_dom_sf"/>
</dbReference>
<dbReference type="PANTHER" id="PTHR22550:SF5">
    <property type="entry name" value="LEUCINE ZIPPER PROTEIN 4"/>
    <property type="match status" value="1"/>
</dbReference>
<comment type="caution">
    <text evidence="7">The sequence shown here is derived from an EMBL/GenBank/DDBJ whole genome shotgun (WGS) entry which is preliminary data.</text>
</comment>
<dbReference type="Gene3D" id="3.40.50.410">
    <property type="entry name" value="von Willebrand factor, type A domain"/>
    <property type="match status" value="1"/>
</dbReference>
<dbReference type="InterPro" id="IPR011933">
    <property type="entry name" value="Double_TM_dom"/>
</dbReference>
<dbReference type="SMART" id="SM00327">
    <property type="entry name" value="VWA"/>
    <property type="match status" value="1"/>
</dbReference>
<dbReference type="PANTHER" id="PTHR22550">
    <property type="entry name" value="SPORE GERMINATION PROTEIN"/>
    <property type="match status" value="1"/>
</dbReference>
<dbReference type="HOGENOM" id="CLU_024570_0_0_7"/>
<evidence type="ECO:0000256" key="2">
    <source>
        <dbReference type="ARBA" id="ARBA00022692"/>
    </source>
</evidence>
<sequence>MQLANPYALVLLLLIPLLWWRQHRQRPVAIAYPAVQTWAQVPRSAMSWLRCAMPYLRLVVFALSILALARPQQGLQAAKVYSEGIAIVMVVDISGSMRALDLHLQGEPRNRLDVVKHTFRNFINGADRLGGRDGDLIGMVTFARYADSVSPLTLDHDTLLSLLDEVAIVSLQDEDGTAIGEAIAMGVDRLRDATAQSRVMILLTDGANNAGETEPQQAARIAKALGIKIYTIGTGTRGIAPVPVRTRDGRIDMRQMRVFIDEATLKEIASLTDGRYFRATDSSTLAGIYHEIDRLEKSANVAEQYQQYAERFAWFLLPALALLVIEIILVNTRLRTIP</sequence>
<gene>
    <name evidence="7" type="ORF">ETSY1_32195</name>
</gene>
<evidence type="ECO:0000256" key="4">
    <source>
        <dbReference type="ARBA" id="ARBA00023136"/>
    </source>
</evidence>
<dbReference type="Pfam" id="PF00092">
    <property type="entry name" value="VWA"/>
    <property type="match status" value="1"/>
</dbReference>
<name>W4LAV5_ENTF1</name>
<evidence type="ECO:0000256" key="3">
    <source>
        <dbReference type="ARBA" id="ARBA00022989"/>
    </source>
</evidence>